<evidence type="ECO:0000313" key="4">
    <source>
        <dbReference type="Proteomes" id="UP000288972"/>
    </source>
</evidence>
<evidence type="ECO:0000313" key="5">
    <source>
        <dbReference type="Proteomes" id="UP000290401"/>
    </source>
</evidence>
<protein>
    <submittedName>
        <fullName evidence="2">ABC transporter substrate-binding protein</fullName>
    </submittedName>
</protein>
<dbReference type="PANTHER" id="PTHR35271:SF1">
    <property type="entry name" value="ABC TRANSPORTER, SUBSTRATE-BINDING LIPOPROTEIN"/>
    <property type="match status" value="1"/>
</dbReference>
<accession>A0AAE5WWN9</accession>
<dbReference type="Gene3D" id="3.40.50.2300">
    <property type="match status" value="2"/>
</dbReference>
<proteinExistence type="predicted"/>
<dbReference type="CDD" id="cd06325">
    <property type="entry name" value="PBP1_ABC_unchar_transporter"/>
    <property type="match status" value="1"/>
</dbReference>
<organism evidence="2 4">
    <name type="scientific">Bradyrhizobium guangzhouense</name>
    <dbReference type="NCBI Taxonomy" id="1325095"/>
    <lineage>
        <taxon>Bacteria</taxon>
        <taxon>Pseudomonadati</taxon>
        <taxon>Pseudomonadota</taxon>
        <taxon>Alphaproteobacteria</taxon>
        <taxon>Hyphomicrobiales</taxon>
        <taxon>Nitrobacteraceae</taxon>
        <taxon>Bradyrhizobium</taxon>
    </lineage>
</organism>
<keyword evidence="5" id="KW-1185">Reference proteome</keyword>
<sequence>MRRREFVALSASCLVWGALANSAQARRPPTVGVLWHAGAPSEEEPYYSALLQGFRDEGYIDGDTIKLEQRFPSESPERFRSFAAELIALQPDVLVGVGSLSTPYLAEATKTIPIVFTIVADPVAMKLVDSLAAPGRNATGFSNYSGDLMGKRLEVLRRALPDLKHVGMLFNPDDHLSSRYLAQAISAAQTLQLDLTQMPVRLPDEFKPTFSDAVGKGVQAVAVAGDGFMFRNRAAIARQCVERRLPVFGWSHETADAGFFASYGTDQRDLVRKAAGYVGRILRGARPADLPVEQPTKFELVLNLKTAKALGVTIPDALLHLADDVIE</sequence>
<evidence type="ECO:0000256" key="1">
    <source>
        <dbReference type="SAM" id="SignalP"/>
    </source>
</evidence>
<dbReference type="Proteomes" id="UP000288972">
    <property type="component" value="Chromosome"/>
</dbReference>
<dbReference type="EMBL" id="CP030053">
    <property type="protein sequence ID" value="QAU44477.1"/>
    <property type="molecule type" value="Genomic_DNA"/>
</dbReference>
<evidence type="ECO:0000313" key="3">
    <source>
        <dbReference type="EMBL" id="RXH06003.1"/>
    </source>
</evidence>
<dbReference type="AlphaFoldDB" id="A0AAE5WWN9"/>
<dbReference type="EMBL" id="RDQZ01000046">
    <property type="protein sequence ID" value="RXH06003.1"/>
    <property type="molecule type" value="Genomic_DNA"/>
</dbReference>
<dbReference type="PANTHER" id="PTHR35271">
    <property type="entry name" value="ABC TRANSPORTER, SUBSTRATE-BINDING LIPOPROTEIN-RELATED"/>
    <property type="match status" value="1"/>
</dbReference>
<gene>
    <name evidence="3" type="ORF">EAS56_34890</name>
    <name evidence="2" type="ORF">XH91_03310</name>
</gene>
<dbReference type="RefSeq" id="WP_128949259.1">
    <property type="nucleotide sequence ID" value="NZ_CP030053.1"/>
</dbReference>
<dbReference type="Proteomes" id="UP000290401">
    <property type="component" value="Unassembled WGS sequence"/>
</dbReference>
<feature type="chain" id="PRO_5042027537" evidence="1">
    <location>
        <begin position="26"/>
        <end position="327"/>
    </location>
</feature>
<dbReference type="KEGG" id="bgz:XH91_03310"/>
<evidence type="ECO:0000313" key="2">
    <source>
        <dbReference type="EMBL" id="QAU44477.1"/>
    </source>
</evidence>
<dbReference type="Pfam" id="PF04392">
    <property type="entry name" value="ABC_sub_bind"/>
    <property type="match status" value="1"/>
</dbReference>
<reference evidence="2 4" key="1">
    <citation type="submission" date="2018-06" db="EMBL/GenBank/DDBJ databases">
        <title>Comparative genomics of rhizobia nodulating Arachis hypogaea in China.</title>
        <authorList>
            <person name="Li Y."/>
        </authorList>
    </citation>
    <scope>NUCLEOTIDE SEQUENCE [LARGE SCALE GENOMIC DNA]</scope>
    <source>
        <strain evidence="2 4">CCBAU 51670</strain>
    </source>
</reference>
<feature type="signal peptide" evidence="1">
    <location>
        <begin position="1"/>
        <end position="25"/>
    </location>
</feature>
<reference evidence="3 5" key="2">
    <citation type="submission" date="2018-10" db="EMBL/GenBank/DDBJ databases">
        <title>Bradyrhizobium sp. nov., effective nodules isolated from peanut in China.</title>
        <authorList>
            <person name="Li Y."/>
        </authorList>
    </citation>
    <scope>NUCLEOTIDE SEQUENCE [LARGE SCALE GENOMIC DNA]</scope>
    <source>
        <strain evidence="3 5">CCBAU 53426</strain>
    </source>
</reference>
<keyword evidence="1" id="KW-0732">Signal</keyword>
<dbReference type="InterPro" id="IPR007487">
    <property type="entry name" value="ABC_transpt-TYRBP-like"/>
</dbReference>
<name>A0AAE5WWN9_9BRAD</name>